<dbReference type="EMBL" id="JALJOU010000002">
    <property type="protein sequence ID" value="KAK9845968.1"/>
    <property type="molecule type" value="Genomic_DNA"/>
</dbReference>
<dbReference type="AlphaFoldDB" id="A0AAW1SI69"/>
<gene>
    <name evidence="1" type="ORF">WJX81_007139</name>
</gene>
<comment type="caution">
    <text evidence="1">The sequence shown here is derived from an EMBL/GenBank/DDBJ whole genome shotgun (WGS) entry which is preliminary data.</text>
</comment>
<accession>A0AAW1SI69</accession>
<evidence type="ECO:0008006" key="3">
    <source>
        <dbReference type="Google" id="ProtNLM"/>
    </source>
</evidence>
<proteinExistence type="predicted"/>
<name>A0AAW1SI69_9CHLO</name>
<organism evidence="1 2">
    <name type="scientific">Elliptochloris bilobata</name>
    <dbReference type="NCBI Taxonomy" id="381761"/>
    <lineage>
        <taxon>Eukaryota</taxon>
        <taxon>Viridiplantae</taxon>
        <taxon>Chlorophyta</taxon>
        <taxon>core chlorophytes</taxon>
        <taxon>Trebouxiophyceae</taxon>
        <taxon>Trebouxiophyceae incertae sedis</taxon>
        <taxon>Elliptochloris clade</taxon>
        <taxon>Elliptochloris</taxon>
    </lineage>
</organism>
<evidence type="ECO:0000313" key="1">
    <source>
        <dbReference type="EMBL" id="KAK9845968.1"/>
    </source>
</evidence>
<keyword evidence="2" id="KW-1185">Reference proteome</keyword>
<protein>
    <recommendedName>
        <fullName evidence="3">MYND-type domain-containing protein</fullName>
    </recommendedName>
</protein>
<sequence>MICHRLQLMDIATSILTDWPSQSRTCFWTDAESALIVTMRKRLALLSGAIAEEYAWAELLAACRFLAILIRFRSEDPEGEAAPKAAGLCVSELSPALQMLEDPDWPLLGLAQGVGELCTTLPRLAAELVAGSALAALEKLLCCDAGSAEGVAAVVPQVAEAVDEAFPEADLEALRLDMPQYYRIGCSNPGCVDTSGVSEAHLKTFVCDACRVARYCGAPCQVGL</sequence>
<evidence type="ECO:0000313" key="2">
    <source>
        <dbReference type="Proteomes" id="UP001445335"/>
    </source>
</evidence>
<dbReference type="Proteomes" id="UP001445335">
    <property type="component" value="Unassembled WGS sequence"/>
</dbReference>
<reference evidence="1 2" key="1">
    <citation type="journal article" date="2024" name="Nat. Commun.">
        <title>Phylogenomics reveals the evolutionary origins of lichenization in chlorophyte algae.</title>
        <authorList>
            <person name="Puginier C."/>
            <person name="Libourel C."/>
            <person name="Otte J."/>
            <person name="Skaloud P."/>
            <person name="Haon M."/>
            <person name="Grisel S."/>
            <person name="Petersen M."/>
            <person name="Berrin J.G."/>
            <person name="Delaux P.M."/>
            <person name="Dal Grande F."/>
            <person name="Keller J."/>
        </authorList>
    </citation>
    <scope>NUCLEOTIDE SEQUENCE [LARGE SCALE GENOMIC DNA]</scope>
    <source>
        <strain evidence="1 2">SAG 245.80</strain>
    </source>
</reference>